<evidence type="ECO:0000313" key="4">
    <source>
        <dbReference type="WBParaSite" id="DME_0000008401-mRNA-1"/>
    </source>
</evidence>
<dbReference type="Proteomes" id="UP000038040">
    <property type="component" value="Unplaced"/>
</dbReference>
<reference evidence="4" key="1">
    <citation type="submission" date="2017-02" db="UniProtKB">
        <authorList>
            <consortium name="WormBaseParasite"/>
        </authorList>
    </citation>
    <scope>IDENTIFICATION</scope>
</reference>
<accession>A0A0N4U0K0</accession>
<keyword evidence="3" id="KW-1185">Reference proteome</keyword>
<evidence type="ECO:0000313" key="3">
    <source>
        <dbReference type="Proteomes" id="UP000274756"/>
    </source>
</evidence>
<proteinExistence type="predicted"/>
<evidence type="ECO:0000313" key="2">
    <source>
        <dbReference type="Proteomes" id="UP000038040"/>
    </source>
</evidence>
<protein>
    <submittedName>
        <fullName evidence="4">Secreted protein</fullName>
    </submittedName>
</protein>
<dbReference type="WBParaSite" id="DME_0000008401-mRNA-1">
    <property type="protein sequence ID" value="DME_0000008401-mRNA-1"/>
    <property type="gene ID" value="DME_0000008401"/>
</dbReference>
<evidence type="ECO:0000313" key="1">
    <source>
        <dbReference type="EMBL" id="VDN54471.1"/>
    </source>
</evidence>
<name>A0A0N4U0K0_DRAME</name>
<reference evidence="1 3" key="2">
    <citation type="submission" date="2018-11" db="EMBL/GenBank/DDBJ databases">
        <authorList>
            <consortium name="Pathogen Informatics"/>
        </authorList>
    </citation>
    <scope>NUCLEOTIDE SEQUENCE [LARGE SCALE GENOMIC DNA]</scope>
</reference>
<gene>
    <name evidence="1" type="ORF">DME_LOCUS4444</name>
</gene>
<dbReference type="Proteomes" id="UP000274756">
    <property type="component" value="Unassembled WGS sequence"/>
</dbReference>
<dbReference type="AlphaFoldDB" id="A0A0N4U0K0"/>
<sequence>MIGHLLAAVIASDLPSIASPILNPADFPRFLFTIGEKKTPSLSCYSEDDDDDDKWLVAVPTKWMSIKRD</sequence>
<dbReference type="EMBL" id="UYYG01001150">
    <property type="protein sequence ID" value="VDN54471.1"/>
    <property type="molecule type" value="Genomic_DNA"/>
</dbReference>
<organism evidence="2 4">
    <name type="scientific">Dracunculus medinensis</name>
    <name type="common">Guinea worm</name>
    <dbReference type="NCBI Taxonomy" id="318479"/>
    <lineage>
        <taxon>Eukaryota</taxon>
        <taxon>Metazoa</taxon>
        <taxon>Ecdysozoa</taxon>
        <taxon>Nematoda</taxon>
        <taxon>Chromadorea</taxon>
        <taxon>Rhabditida</taxon>
        <taxon>Spirurina</taxon>
        <taxon>Dracunculoidea</taxon>
        <taxon>Dracunculidae</taxon>
        <taxon>Dracunculus</taxon>
    </lineage>
</organism>